<evidence type="ECO:0000256" key="4">
    <source>
        <dbReference type="ARBA" id="ARBA00022989"/>
    </source>
</evidence>
<dbReference type="GO" id="GO:0005886">
    <property type="term" value="C:plasma membrane"/>
    <property type="evidence" value="ECO:0007669"/>
    <property type="project" value="UniProtKB-SubCell"/>
</dbReference>
<gene>
    <name evidence="9" type="ordered locus">Sulac_0056</name>
</gene>
<keyword evidence="6" id="KW-0653">Protein transport</keyword>
<dbReference type="HOGENOM" id="CLU_465339_0_0_9"/>
<dbReference type="Proteomes" id="UP000005439">
    <property type="component" value="Chromosome"/>
</dbReference>
<reference evidence="9 10" key="2">
    <citation type="journal article" date="2012" name="Stand. Genomic Sci.">
        <title>Complete genome sequence of the moderately thermophilic mineral-sulfide-oxidizing firmicute Sulfobacillus acidophilus type strain (NAL(T)).</title>
        <authorList>
            <person name="Anderson I."/>
            <person name="Chertkov O."/>
            <person name="Chen A."/>
            <person name="Saunders E."/>
            <person name="Lapidus A."/>
            <person name="Nolan M."/>
            <person name="Lucas S."/>
            <person name="Hammon N."/>
            <person name="Deshpande S."/>
            <person name="Cheng J.F."/>
            <person name="Han C."/>
            <person name="Tapia R."/>
            <person name="Goodwin L.A."/>
            <person name="Pitluck S."/>
            <person name="Liolios K."/>
            <person name="Pagani I."/>
            <person name="Ivanova N."/>
            <person name="Mikhailova N."/>
            <person name="Pati A."/>
            <person name="Palaniappan K."/>
            <person name="Land M."/>
            <person name="Pan C."/>
            <person name="Rohde M."/>
            <person name="Pukall R."/>
            <person name="Goker M."/>
            <person name="Detter J.C."/>
            <person name="Woyke T."/>
            <person name="Bristow J."/>
            <person name="Eisen J.A."/>
            <person name="Markowitz V."/>
            <person name="Hugenholtz P."/>
            <person name="Kyrpides N.C."/>
            <person name="Klenk H.P."/>
            <person name="Mavromatis K."/>
        </authorList>
    </citation>
    <scope>NUCLEOTIDE SEQUENCE [LARGE SCALE GENOMIC DNA]</scope>
    <source>
        <strain evidence="10">ATCC 700253 / DSM 10332 / NAL</strain>
    </source>
</reference>
<keyword evidence="4 7" id="KW-1133">Transmembrane helix</keyword>
<dbReference type="GO" id="GO:0015031">
    <property type="term" value="P:protein transport"/>
    <property type="evidence" value="ECO:0007669"/>
    <property type="project" value="UniProtKB-KW"/>
</dbReference>
<dbReference type="KEGG" id="sap:Sulac_0056"/>
<feature type="transmembrane region" description="Helical" evidence="7">
    <location>
        <begin position="129"/>
        <end position="149"/>
    </location>
</feature>
<dbReference type="PATRIC" id="fig|679936.5.peg.60"/>
<feature type="transmembrane region" description="Helical" evidence="7">
    <location>
        <begin position="169"/>
        <end position="188"/>
    </location>
</feature>
<dbReference type="STRING" id="679936.Sulac_0056"/>
<name>G8TV49_SULAD</name>
<sequence length="647" mass="73043">MGNPGNWIYYAISWVGSINRFGALYLWLFLFLTSGVLVWRIRVEGGIRSEMRQLTAYLKEHGTSLPTVDQWFHDHPNAKLRPLWQQYVDAVQHHQDGDPVHPDIGRFFSEDAILLGIANRRITEAVPSLLTMAGILGTFLGLVAGLHGLNPNAPNGLGAGIGQLVGGLSLKFTSSVYGIFLALVWMVADRFWYRSLYEAVVALQEALIAGFSAPPEELSLQQIKNILEDQRQTLYTLTTDTLIPQLIEGFSQALQTQLFPPLDELIRQQHQTTASLDNFGQQMTLMAERTATAQVDGLERIAHEFINQMSAQTVEVAERLHESLQQTVTVQERIATLATDLLQHAEPLLARFQETQQLQKQLWEQGHQVHTVLLEGAQYWSTFHTEIRGTLETTEHRLEAFFSAVELRTGTLLKDLQALEETFIAESRSVVHHIQSLNNQWEEHLRLLTDRQAALGEWQKTYEEQISRALGDFPRLVQDLRESSLQVSRETERALTQWQDRVAGDLENLTALWTRQSREFTELAQTLQTQFQTELQQTVAQFQDVGQALGKAAHQLRKEAGEALEQLQTNLTAGLQYTFSQFDKELGQAVTHLSGGVHVLEQAIKSLSQPVNHLKTQGEALTHEVTGINRHLKVLNTALDKRNEVAE</sequence>
<reference evidence="10" key="1">
    <citation type="submission" date="2011-12" db="EMBL/GenBank/DDBJ databases">
        <title>The complete genome of chromosome of Sulfobacillus acidophilus DSM 10332.</title>
        <authorList>
            <person name="Lucas S."/>
            <person name="Han J."/>
            <person name="Lapidus A."/>
            <person name="Bruce D."/>
            <person name="Goodwin L."/>
            <person name="Pitluck S."/>
            <person name="Peters L."/>
            <person name="Kyrpides N."/>
            <person name="Mavromatis K."/>
            <person name="Ivanova N."/>
            <person name="Mikhailova N."/>
            <person name="Chertkov O."/>
            <person name="Saunders E."/>
            <person name="Detter J.C."/>
            <person name="Tapia R."/>
            <person name="Han C."/>
            <person name="Land M."/>
            <person name="Hauser L."/>
            <person name="Markowitz V."/>
            <person name="Cheng J.-F."/>
            <person name="Hugenholtz P."/>
            <person name="Woyke T."/>
            <person name="Wu D."/>
            <person name="Pukall R."/>
            <person name="Gehrich-Schroeter G."/>
            <person name="Schneider S."/>
            <person name="Klenk H.-P."/>
            <person name="Eisen J.A."/>
        </authorList>
    </citation>
    <scope>NUCLEOTIDE SEQUENCE [LARGE SCALE GENOMIC DNA]</scope>
    <source>
        <strain evidence="10">ATCC 700253 / DSM 10332 / NAL</strain>
    </source>
</reference>
<dbReference type="InterPro" id="IPR002898">
    <property type="entry name" value="MotA_ExbB_proton_chnl"/>
</dbReference>
<evidence type="ECO:0000313" key="9">
    <source>
        <dbReference type="EMBL" id="AEW03630.1"/>
    </source>
</evidence>
<comment type="similarity">
    <text evidence="6">Belongs to the exbB/tolQ family.</text>
</comment>
<keyword evidence="10" id="KW-1185">Reference proteome</keyword>
<dbReference type="EMBL" id="CP003179">
    <property type="protein sequence ID" value="AEW03630.1"/>
    <property type="molecule type" value="Genomic_DNA"/>
</dbReference>
<keyword evidence="5 7" id="KW-0472">Membrane</keyword>
<accession>G8TV49</accession>
<evidence type="ECO:0000256" key="3">
    <source>
        <dbReference type="ARBA" id="ARBA00022692"/>
    </source>
</evidence>
<evidence type="ECO:0000313" key="10">
    <source>
        <dbReference type="Proteomes" id="UP000005439"/>
    </source>
</evidence>
<evidence type="ECO:0000259" key="8">
    <source>
        <dbReference type="Pfam" id="PF01618"/>
    </source>
</evidence>
<evidence type="ECO:0000256" key="7">
    <source>
        <dbReference type="SAM" id="Phobius"/>
    </source>
</evidence>
<feature type="domain" description="MotA/TolQ/ExbB proton channel" evidence="8">
    <location>
        <begin position="120"/>
        <end position="195"/>
    </location>
</feature>
<dbReference type="Pfam" id="PF01618">
    <property type="entry name" value="MotA_ExbB"/>
    <property type="match status" value="1"/>
</dbReference>
<evidence type="ECO:0000256" key="2">
    <source>
        <dbReference type="ARBA" id="ARBA00022475"/>
    </source>
</evidence>
<evidence type="ECO:0000256" key="6">
    <source>
        <dbReference type="RuleBase" id="RU004057"/>
    </source>
</evidence>
<evidence type="ECO:0000256" key="1">
    <source>
        <dbReference type="ARBA" id="ARBA00004651"/>
    </source>
</evidence>
<evidence type="ECO:0000256" key="5">
    <source>
        <dbReference type="ARBA" id="ARBA00023136"/>
    </source>
</evidence>
<keyword evidence="3 7" id="KW-0812">Transmembrane</keyword>
<comment type="subcellular location">
    <subcellularLocation>
        <location evidence="1">Cell membrane</location>
        <topology evidence="1">Multi-pass membrane protein</topology>
    </subcellularLocation>
    <subcellularLocation>
        <location evidence="6">Membrane</location>
        <topology evidence="6">Multi-pass membrane protein</topology>
    </subcellularLocation>
</comment>
<dbReference type="AlphaFoldDB" id="G8TV49"/>
<keyword evidence="2" id="KW-1003">Cell membrane</keyword>
<proteinExistence type="inferred from homology"/>
<organism evidence="9 10">
    <name type="scientific">Sulfobacillus acidophilus (strain ATCC 700253 / DSM 10332 / NAL)</name>
    <dbReference type="NCBI Taxonomy" id="679936"/>
    <lineage>
        <taxon>Bacteria</taxon>
        <taxon>Bacillati</taxon>
        <taxon>Bacillota</taxon>
        <taxon>Clostridia</taxon>
        <taxon>Eubacteriales</taxon>
        <taxon>Clostridiales Family XVII. Incertae Sedis</taxon>
        <taxon>Sulfobacillus</taxon>
    </lineage>
</organism>
<keyword evidence="6" id="KW-0813">Transport</keyword>
<protein>
    <recommendedName>
        <fullName evidence="8">MotA/TolQ/ExbB proton channel domain-containing protein</fullName>
    </recommendedName>
</protein>